<evidence type="ECO:0000256" key="7">
    <source>
        <dbReference type="SAM" id="SignalP"/>
    </source>
</evidence>
<evidence type="ECO:0000259" key="8">
    <source>
        <dbReference type="Pfam" id="PF00933"/>
    </source>
</evidence>
<dbReference type="InterPro" id="IPR036881">
    <property type="entry name" value="Glyco_hydro_3_C_sf"/>
</dbReference>
<dbReference type="EMBL" id="FNQR01000002">
    <property type="protein sequence ID" value="SDZ97392.1"/>
    <property type="molecule type" value="Genomic_DNA"/>
</dbReference>
<dbReference type="PANTHER" id="PTHR30480:SF13">
    <property type="entry name" value="BETA-HEXOSAMINIDASE"/>
    <property type="match status" value="1"/>
</dbReference>
<dbReference type="PANTHER" id="PTHR30480">
    <property type="entry name" value="BETA-HEXOSAMINIDASE-RELATED"/>
    <property type="match status" value="1"/>
</dbReference>
<dbReference type="GO" id="GO:0009254">
    <property type="term" value="P:peptidoglycan turnover"/>
    <property type="evidence" value="ECO:0007669"/>
    <property type="project" value="TreeGrafter"/>
</dbReference>
<dbReference type="EC" id="3.2.1.52" evidence="3"/>
<dbReference type="GO" id="GO:0005975">
    <property type="term" value="P:carbohydrate metabolic process"/>
    <property type="evidence" value="ECO:0007669"/>
    <property type="project" value="InterPro"/>
</dbReference>
<evidence type="ECO:0000256" key="6">
    <source>
        <dbReference type="RuleBase" id="RU361161"/>
    </source>
</evidence>
<dbReference type="InterPro" id="IPR017853">
    <property type="entry name" value="GH"/>
</dbReference>
<dbReference type="InterPro" id="IPR019800">
    <property type="entry name" value="Glyco_hydro_3_AS"/>
</dbReference>
<evidence type="ECO:0000256" key="3">
    <source>
        <dbReference type="ARBA" id="ARBA00012663"/>
    </source>
</evidence>
<evidence type="ECO:0000313" key="11">
    <source>
        <dbReference type="Proteomes" id="UP000198584"/>
    </source>
</evidence>
<dbReference type="InterPro" id="IPR001764">
    <property type="entry name" value="Glyco_hydro_3_N"/>
</dbReference>
<dbReference type="SUPFAM" id="SSF51445">
    <property type="entry name" value="(Trans)glycosidases"/>
    <property type="match status" value="1"/>
</dbReference>
<accession>A0A1H3XFK6</accession>
<keyword evidence="7" id="KW-0732">Signal</keyword>
<keyword evidence="4 6" id="KW-0378">Hydrolase</keyword>
<dbReference type="RefSeq" id="WP_176791302.1">
    <property type="nucleotide sequence ID" value="NZ_FNQR01000002.1"/>
</dbReference>
<evidence type="ECO:0000256" key="2">
    <source>
        <dbReference type="ARBA" id="ARBA00005336"/>
    </source>
</evidence>
<reference evidence="10 11" key="1">
    <citation type="submission" date="2016-10" db="EMBL/GenBank/DDBJ databases">
        <authorList>
            <person name="de Groot N.N."/>
        </authorList>
    </citation>
    <scope>NUCLEOTIDE SEQUENCE [LARGE SCALE GENOMIC DNA]</scope>
    <source>
        <strain evidence="10 11">CCM7597</strain>
    </source>
</reference>
<dbReference type="Pfam" id="PF01915">
    <property type="entry name" value="Glyco_hydro_3_C"/>
    <property type="match status" value="1"/>
</dbReference>
<evidence type="ECO:0000256" key="4">
    <source>
        <dbReference type="ARBA" id="ARBA00022801"/>
    </source>
</evidence>
<organism evidence="10 11">
    <name type="scientific">Thalassobacillus cyri</name>
    <dbReference type="NCBI Taxonomy" id="571932"/>
    <lineage>
        <taxon>Bacteria</taxon>
        <taxon>Bacillati</taxon>
        <taxon>Bacillota</taxon>
        <taxon>Bacilli</taxon>
        <taxon>Bacillales</taxon>
        <taxon>Bacillaceae</taxon>
        <taxon>Thalassobacillus</taxon>
    </lineage>
</organism>
<evidence type="ECO:0000259" key="9">
    <source>
        <dbReference type="Pfam" id="PF01915"/>
    </source>
</evidence>
<evidence type="ECO:0000256" key="1">
    <source>
        <dbReference type="ARBA" id="ARBA00001231"/>
    </source>
</evidence>
<sequence>MKKVLASLSCFMLVFSLLIPAATAKTTPKEFHQPDPQSEKAQNGMIKRIIGQMTDREKIGQLVMPSTFDDGTGMPNEFTKRAIQEYKAGSVIVYGKRTADHQAAYNNQLQEWAEETEKGIPLIISADLEYGASQRVPEDATTFPRQMGIGATNSIENAELVSRITGKEARAMGFNWNYSPVADVNTNPENPVIGVRSFGEDTDLVAKMTAAQVIGNQKEGVMASAKHFPGHGDTSVDSHYGIARVSYERETLEEIHLPPFQAAIDAGTDSIMTAHVIVDAIDPELPATLSKKVLTGLLREDMGFDGLIVTDAMSMKAIDDHWGAGNAAVLAINAGADIIMATGNQADQIETFEALYDAYQTGEITKKRVHESLERILTKKFKYNLFDERTVNPEEALDITHTPAHKQAASNIAINSMTLLKNEGVLPFDNQSEETTLVAGTRYIEQIAEKVEEKSNGEVMSWVGSSANPDAAQIQEAVTLAEEADRIIVPTYSASVLPEGQADLVKALYDTGKPVAVVSLGLPYDIKEFPGVDAYLASYALDRWGTANPTAWTGAVAVIFGENPGGKLPVNIEGLYPMGAGLSYE</sequence>
<feature type="signal peptide" evidence="7">
    <location>
        <begin position="1"/>
        <end position="21"/>
    </location>
</feature>
<dbReference type="Gene3D" id="3.20.20.300">
    <property type="entry name" value="Glycoside hydrolase, family 3, N-terminal domain"/>
    <property type="match status" value="1"/>
</dbReference>
<keyword evidence="11" id="KW-1185">Reference proteome</keyword>
<proteinExistence type="inferred from homology"/>
<dbReference type="PROSITE" id="PS00775">
    <property type="entry name" value="GLYCOSYL_HYDROL_F3"/>
    <property type="match status" value="1"/>
</dbReference>
<dbReference type="SUPFAM" id="SSF52279">
    <property type="entry name" value="Beta-D-glucan exohydrolase, C-terminal domain"/>
    <property type="match status" value="1"/>
</dbReference>
<comment type="catalytic activity">
    <reaction evidence="1">
        <text>Hydrolysis of terminal non-reducing N-acetyl-D-hexosamine residues in N-acetyl-beta-D-hexosaminides.</text>
        <dbReference type="EC" id="3.2.1.52"/>
    </reaction>
</comment>
<feature type="domain" description="Glycoside hydrolase family 3 C-terminal" evidence="9">
    <location>
        <begin position="417"/>
        <end position="572"/>
    </location>
</feature>
<dbReference type="PRINTS" id="PR00133">
    <property type="entry name" value="GLHYDRLASE3"/>
</dbReference>
<feature type="domain" description="Glycoside hydrolase family 3 N-terminal" evidence="8">
    <location>
        <begin position="56"/>
        <end position="378"/>
    </location>
</feature>
<dbReference type="InterPro" id="IPR002772">
    <property type="entry name" value="Glyco_hydro_3_C"/>
</dbReference>
<evidence type="ECO:0000313" key="10">
    <source>
        <dbReference type="EMBL" id="SDZ97392.1"/>
    </source>
</evidence>
<name>A0A1H3XFK6_9BACI</name>
<dbReference type="Gene3D" id="3.40.50.1700">
    <property type="entry name" value="Glycoside hydrolase family 3 C-terminal domain"/>
    <property type="match status" value="1"/>
</dbReference>
<dbReference type="STRING" id="571932.SAMN05421743_102118"/>
<dbReference type="GO" id="GO:0004563">
    <property type="term" value="F:beta-N-acetylhexosaminidase activity"/>
    <property type="evidence" value="ECO:0007669"/>
    <property type="project" value="UniProtKB-EC"/>
</dbReference>
<keyword evidence="5 6" id="KW-0326">Glycosidase</keyword>
<evidence type="ECO:0000256" key="5">
    <source>
        <dbReference type="ARBA" id="ARBA00023295"/>
    </source>
</evidence>
<dbReference type="Proteomes" id="UP000198584">
    <property type="component" value="Unassembled WGS sequence"/>
</dbReference>
<dbReference type="InterPro" id="IPR050226">
    <property type="entry name" value="NagZ_Beta-hexosaminidase"/>
</dbReference>
<dbReference type="AlphaFoldDB" id="A0A1H3XFK6"/>
<gene>
    <name evidence="10" type="ORF">SAMN05421743_102118</name>
</gene>
<dbReference type="Pfam" id="PF00933">
    <property type="entry name" value="Glyco_hydro_3"/>
    <property type="match status" value="1"/>
</dbReference>
<dbReference type="InterPro" id="IPR036962">
    <property type="entry name" value="Glyco_hydro_3_N_sf"/>
</dbReference>
<comment type="similarity">
    <text evidence="2 6">Belongs to the glycosyl hydrolase 3 family.</text>
</comment>
<protein>
    <recommendedName>
        <fullName evidence="3">beta-N-acetylhexosaminidase</fullName>
        <ecNumber evidence="3">3.2.1.52</ecNumber>
    </recommendedName>
</protein>
<feature type="chain" id="PRO_5038531660" description="beta-N-acetylhexosaminidase" evidence="7">
    <location>
        <begin position="22"/>
        <end position="585"/>
    </location>
</feature>